<evidence type="ECO:0000256" key="4">
    <source>
        <dbReference type="ARBA" id="ARBA00022737"/>
    </source>
</evidence>
<dbReference type="GO" id="GO:0005524">
    <property type="term" value="F:ATP binding"/>
    <property type="evidence" value="ECO:0007669"/>
    <property type="project" value="InterPro"/>
</dbReference>
<evidence type="ECO:0000256" key="8">
    <source>
        <dbReference type="SAM" id="Phobius"/>
    </source>
</evidence>
<evidence type="ECO:0000256" key="2">
    <source>
        <dbReference type="ARBA" id="ARBA00022448"/>
    </source>
</evidence>
<gene>
    <name evidence="10" type="ORF">ZIOFF_070391</name>
</gene>
<keyword evidence="5 8" id="KW-1133">Transmembrane helix</keyword>
<keyword evidence="7" id="KW-0325">Glycoprotein</keyword>
<feature type="transmembrane region" description="Helical" evidence="8">
    <location>
        <begin position="100"/>
        <end position="122"/>
    </location>
</feature>
<comment type="caution">
    <text evidence="10">The sequence shown here is derived from an EMBL/GenBank/DDBJ whole genome shotgun (WGS) entry which is preliminary data.</text>
</comment>
<evidence type="ECO:0000256" key="1">
    <source>
        <dbReference type="ARBA" id="ARBA00007577"/>
    </source>
</evidence>
<reference evidence="10 11" key="1">
    <citation type="submission" date="2020-08" db="EMBL/GenBank/DDBJ databases">
        <title>Plant Genome Project.</title>
        <authorList>
            <person name="Zhang R.-G."/>
        </authorList>
    </citation>
    <scope>NUCLEOTIDE SEQUENCE [LARGE SCALE GENOMIC DNA]</scope>
    <source>
        <tissue evidence="10">Rhizome</tissue>
    </source>
</reference>
<dbReference type="PROSITE" id="PS50929">
    <property type="entry name" value="ABC_TM1F"/>
    <property type="match status" value="1"/>
</dbReference>
<keyword evidence="6 8" id="KW-0472">Membrane</keyword>
<dbReference type="Proteomes" id="UP000734854">
    <property type="component" value="Unassembled WGS sequence"/>
</dbReference>
<accession>A0A8J5ESF2</accession>
<dbReference type="Pfam" id="PF00664">
    <property type="entry name" value="ABC_membrane"/>
    <property type="match status" value="2"/>
</dbReference>
<dbReference type="InterPro" id="IPR036640">
    <property type="entry name" value="ABC1_TM_sf"/>
</dbReference>
<keyword evidence="11" id="KW-1185">Reference proteome</keyword>
<evidence type="ECO:0000313" key="10">
    <source>
        <dbReference type="EMBL" id="KAG6472913.1"/>
    </source>
</evidence>
<dbReference type="SUPFAM" id="SSF90123">
    <property type="entry name" value="ABC transporter transmembrane region"/>
    <property type="match status" value="1"/>
</dbReference>
<dbReference type="PANTHER" id="PTHR45136">
    <property type="entry name" value="ABC TRANSPORTER DOMAIN-CONTAINING PROTEIN"/>
    <property type="match status" value="1"/>
</dbReference>
<feature type="transmembrane region" description="Helical" evidence="8">
    <location>
        <begin position="58"/>
        <end position="80"/>
    </location>
</feature>
<keyword evidence="4" id="KW-0677">Repeat</keyword>
<feature type="transmembrane region" description="Helical" evidence="8">
    <location>
        <begin position="187"/>
        <end position="206"/>
    </location>
</feature>
<keyword evidence="2" id="KW-0813">Transport</keyword>
<comment type="similarity">
    <text evidence="1">Belongs to the ABC transporter superfamily. ABCB family. Multidrug resistance exporter (TC 3.A.1.201) subfamily.</text>
</comment>
<dbReference type="GO" id="GO:0140359">
    <property type="term" value="F:ABC-type transporter activity"/>
    <property type="evidence" value="ECO:0007669"/>
    <property type="project" value="InterPro"/>
</dbReference>
<evidence type="ECO:0000259" key="9">
    <source>
        <dbReference type="PROSITE" id="PS50929"/>
    </source>
</evidence>
<dbReference type="EMBL" id="JACMSC010000020">
    <property type="protein sequence ID" value="KAG6472913.1"/>
    <property type="molecule type" value="Genomic_DNA"/>
</dbReference>
<evidence type="ECO:0000256" key="3">
    <source>
        <dbReference type="ARBA" id="ARBA00022692"/>
    </source>
</evidence>
<evidence type="ECO:0000256" key="5">
    <source>
        <dbReference type="ARBA" id="ARBA00022989"/>
    </source>
</evidence>
<proteinExistence type="inferred from homology"/>
<feature type="domain" description="ABC transmembrane type-1" evidence="9">
    <location>
        <begin position="100"/>
        <end position="256"/>
    </location>
</feature>
<dbReference type="AlphaFoldDB" id="A0A8J5ESF2"/>
<dbReference type="PANTHER" id="PTHR45136:SF2">
    <property type="entry name" value="ABC TRANSPORTER DOMAIN-CONTAINING PROTEIN"/>
    <property type="match status" value="1"/>
</dbReference>
<evidence type="ECO:0000256" key="7">
    <source>
        <dbReference type="ARBA" id="ARBA00023180"/>
    </source>
</evidence>
<protein>
    <recommendedName>
        <fullName evidence="9">ABC transmembrane type-1 domain-containing protein</fullName>
    </recommendedName>
</protein>
<keyword evidence="3 8" id="KW-0812">Transmembrane</keyword>
<dbReference type="InterPro" id="IPR011527">
    <property type="entry name" value="ABC1_TM_dom"/>
</dbReference>
<feature type="transmembrane region" description="Helical" evidence="8">
    <location>
        <begin position="160"/>
        <end position="181"/>
    </location>
</feature>
<organism evidence="10 11">
    <name type="scientific">Zingiber officinale</name>
    <name type="common">Ginger</name>
    <name type="synonym">Amomum zingiber</name>
    <dbReference type="NCBI Taxonomy" id="94328"/>
    <lineage>
        <taxon>Eukaryota</taxon>
        <taxon>Viridiplantae</taxon>
        <taxon>Streptophyta</taxon>
        <taxon>Embryophyta</taxon>
        <taxon>Tracheophyta</taxon>
        <taxon>Spermatophyta</taxon>
        <taxon>Magnoliopsida</taxon>
        <taxon>Liliopsida</taxon>
        <taxon>Zingiberales</taxon>
        <taxon>Zingiberaceae</taxon>
        <taxon>Zingiber</taxon>
    </lineage>
</organism>
<dbReference type="Gene3D" id="1.20.1560.10">
    <property type="entry name" value="ABC transporter type 1, transmembrane domain"/>
    <property type="match status" value="1"/>
</dbReference>
<sequence>MLPKATVSPSSSSLRLREPSSCAASKATSPIDLLLLCTFSYRFCSPSISNHGDMVDTLLMILGFVGTVGDGLAIPTFFMFPCVIFNDMGQGSIEVVNENVIYLVYLAGCSFLASFMEGYCWSRTGERQASRMQAREVITSITSNSLVIQDRLSEKVPNFIMNYATFVGCYAGGFSMMWRLALVGSPTAMLLVIPSIMHGRILIELAQKMRREYQKAGTVVEQCVSSIRTVYSFVEEECTIAKFSATLDDSVKLGLR</sequence>
<evidence type="ECO:0000256" key="6">
    <source>
        <dbReference type="ARBA" id="ARBA00023136"/>
    </source>
</evidence>
<name>A0A8J5ESF2_ZINOF</name>
<dbReference type="GO" id="GO:0016020">
    <property type="term" value="C:membrane"/>
    <property type="evidence" value="ECO:0007669"/>
    <property type="project" value="InterPro"/>
</dbReference>
<evidence type="ECO:0000313" key="11">
    <source>
        <dbReference type="Proteomes" id="UP000734854"/>
    </source>
</evidence>